<feature type="region of interest" description="Disordered" evidence="1">
    <location>
        <begin position="136"/>
        <end position="177"/>
    </location>
</feature>
<name>A0A8J4XUW1_CHIOP</name>
<dbReference type="EMBL" id="JACEEZ010021387">
    <property type="protein sequence ID" value="KAG0713529.1"/>
    <property type="molecule type" value="Genomic_DNA"/>
</dbReference>
<gene>
    <name evidence="2" type="ORF">GWK47_016044</name>
</gene>
<sequence length="250" mass="28546">MDQYERVCEEKRTDISLHQTRPRMKMVFGAQATFHRRPSHSSSERIIPPKDPVVADNAEGEKLQECRRLLEFESGDEAEEPEDHTVQLTMMAQTPIIMRASVLQNPVNQKLQKEVCEPVIKKSLFDDCIKKPSRFRRRPSSRISQLSEDSATNEGRQPSLLSEKKRSFPAPPGSTKRIQRRRSAAVLCVRTPMRKTTTSEARSISKFIGSSISSKIPFPKGSQKQIRMRRSLGVSRSSQTQLIIQLMKKI</sequence>
<reference evidence="2" key="1">
    <citation type="submission" date="2020-07" db="EMBL/GenBank/DDBJ databases">
        <title>The High-quality genome of the commercially important snow crab, Chionoecetes opilio.</title>
        <authorList>
            <person name="Jeong J.-H."/>
            <person name="Ryu S."/>
        </authorList>
    </citation>
    <scope>NUCLEOTIDE SEQUENCE</scope>
    <source>
        <strain evidence="2">MADBK_172401_WGS</strain>
        <tissue evidence="2">Digestive gland</tissue>
    </source>
</reference>
<dbReference type="Proteomes" id="UP000770661">
    <property type="component" value="Unassembled WGS sequence"/>
</dbReference>
<organism evidence="2 3">
    <name type="scientific">Chionoecetes opilio</name>
    <name type="common">Atlantic snow crab</name>
    <name type="synonym">Cancer opilio</name>
    <dbReference type="NCBI Taxonomy" id="41210"/>
    <lineage>
        <taxon>Eukaryota</taxon>
        <taxon>Metazoa</taxon>
        <taxon>Ecdysozoa</taxon>
        <taxon>Arthropoda</taxon>
        <taxon>Crustacea</taxon>
        <taxon>Multicrustacea</taxon>
        <taxon>Malacostraca</taxon>
        <taxon>Eumalacostraca</taxon>
        <taxon>Eucarida</taxon>
        <taxon>Decapoda</taxon>
        <taxon>Pleocyemata</taxon>
        <taxon>Brachyura</taxon>
        <taxon>Eubrachyura</taxon>
        <taxon>Majoidea</taxon>
        <taxon>Majidae</taxon>
        <taxon>Chionoecetes</taxon>
    </lineage>
</organism>
<protein>
    <submittedName>
        <fullName evidence="2">Uncharacterized protein</fullName>
    </submittedName>
</protein>
<dbReference type="OrthoDB" id="6373821at2759"/>
<proteinExistence type="predicted"/>
<dbReference type="AlphaFoldDB" id="A0A8J4XUW1"/>
<evidence type="ECO:0000313" key="2">
    <source>
        <dbReference type="EMBL" id="KAG0713529.1"/>
    </source>
</evidence>
<comment type="caution">
    <text evidence="2">The sequence shown here is derived from an EMBL/GenBank/DDBJ whole genome shotgun (WGS) entry which is preliminary data.</text>
</comment>
<accession>A0A8J4XUW1</accession>
<evidence type="ECO:0000313" key="3">
    <source>
        <dbReference type="Proteomes" id="UP000770661"/>
    </source>
</evidence>
<feature type="compositionally biased region" description="Polar residues" evidence="1">
    <location>
        <begin position="145"/>
        <end position="160"/>
    </location>
</feature>
<evidence type="ECO:0000256" key="1">
    <source>
        <dbReference type="SAM" id="MobiDB-lite"/>
    </source>
</evidence>
<keyword evidence="3" id="KW-1185">Reference proteome</keyword>